<proteinExistence type="inferred from homology"/>
<dbReference type="SUPFAM" id="SSF46785">
    <property type="entry name" value="Winged helix' DNA-binding domain"/>
    <property type="match status" value="1"/>
</dbReference>
<dbReference type="EMBL" id="CP033972">
    <property type="protein sequence ID" value="AZG44470.1"/>
    <property type="molecule type" value="Genomic_DNA"/>
</dbReference>
<dbReference type="InterPro" id="IPR036390">
    <property type="entry name" value="WH_DNA-bd_sf"/>
</dbReference>
<dbReference type="PRINTS" id="PR00039">
    <property type="entry name" value="HTHLYSR"/>
</dbReference>
<keyword evidence="3" id="KW-0238">DNA-binding</keyword>
<dbReference type="GO" id="GO:0032993">
    <property type="term" value="C:protein-DNA complex"/>
    <property type="evidence" value="ECO:0007669"/>
    <property type="project" value="TreeGrafter"/>
</dbReference>
<keyword evidence="4" id="KW-0010">Activator</keyword>
<dbReference type="InterPro" id="IPR005119">
    <property type="entry name" value="LysR_subst-bd"/>
</dbReference>
<dbReference type="AlphaFoldDB" id="A0A3G8JJT4"/>
<reference evidence="8 9" key="1">
    <citation type="submission" date="2018-11" db="EMBL/GenBank/DDBJ databases">
        <title>Gordonia insulae sp. nov., isolated from an island soil.</title>
        <authorList>
            <person name="Kim Y.S."/>
            <person name="Kim S.B."/>
        </authorList>
    </citation>
    <scope>NUCLEOTIDE SEQUENCE [LARGE SCALE GENOMIC DNA]</scope>
    <source>
        <strain evidence="8 9">MMS17-SY073</strain>
    </source>
</reference>
<evidence type="ECO:0000256" key="2">
    <source>
        <dbReference type="ARBA" id="ARBA00023015"/>
    </source>
</evidence>
<evidence type="ECO:0000256" key="5">
    <source>
        <dbReference type="ARBA" id="ARBA00023163"/>
    </source>
</evidence>
<evidence type="ECO:0000256" key="4">
    <source>
        <dbReference type="ARBA" id="ARBA00023159"/>
    </source>
</evidence>
<dbReference type="Gene3D" id="3.40.190.290">
    <property type="match status" value="1"/>
</dbReference>
<dbReference type="Gene3D" id="1.10.10.10">
    <property type="entry name" value="Winged helix-like DNA-binding domain superfamily/Winged helix DNA-binding domain"/>
    <property type="match status" value="1"/>
</dbReference>
<dbReference type="InterPro" id="IPR000847">
    <property type="entry name" value="LysR_HTH_N"/>
</dbReference>
<sequence>MAVDRVGGVDLIHLRSFVAVAEERSFTRAATRLHMAASPLSRRIKDLEREFGASLFVRAHHRVDLTPAGDALLPRAIEVLDRADALGDVVRRADARIPRQAVVGIAPEVSATVRDTFLADLAAHHPDIVPRLLPASTEPLLGDLRAGNVDLALVHGPVGGAGLRSLFLERQPVGVAVGAAAIADERTSISLADLVEIPFASITHDAAPEIYRNLDDLLNRNGIRKRITLTGDNFVGLAHLVATGQAFTLVGLGNGMANRLFHGEPVRILPIDGVRARITTVAVWRANREDAEDLIADLVDTVSMLDPGAHREERSAGGGPAAEVDR</sequence>
<gene>
    <name evidence="8" type="primary">hcaR_1</name>
    <name evidence="8" type="ORF">D7316_01056</name>
</gene>
<evidence type="ECO:0000256" key="6">
    <source>
        <dbReference type="SAM" id="MobiDB-lite"/>
    </source>
</evidence>
<keyword evidence="2" id="KW-0805">Transcription regulation</keyword>
<evidence type="ECO:0000313" key="8">
    <source>
        <dbReference type="EMBL" id="AZG44470.1"/>
    </source>
</evidence>
<evidence type="ECO:0000259" key="7">
    <source>
        <dbReference type="PROSITE" id="PS50931"/>
    </source>
</evidence>
<dbReference type="CDD" id="cd05466">
    <property type="entry name" value="PBP2_LTTR_substrate"/>
    <property type="match status" value="1"/>
</dbReference>
<feature type="region of interest" description="Disordered" evidence="6">
    <location>
        <begin position="307"/>
        <end position="326"/>
    </location>
</feature>
<dbReference type="PROSITE" id="PS50931">
    <property type="entry name" value="HTH_LYSR"/>
    <property type="match status" value="1"/>
</dbReference>
<protein>
    <submittedName>
        <fullName evidence="8">Hca operon transcriptional activator HcaR</fullName>
    </submittedName>
</protein>
<dbReference type="Pfam" id="PF00126">
    <property type="entry name" value="HTH_1"/>
    <property type="match status" value="1"/>
</dbReference>
<evidence type="ECO:0000256" key="3">
    <source>
        <dbReference type="ARBA" id="ARBA00023125"/>
    </source>
</evidence>
<organism evidence="8 9">
    <name type="scientific">Gordonia insulae</name>
    <dbReference type="NCBI Taxonomy" id="2420509"/>
    <lineage>
        <taxon>Bacteria</taxon>
        <taxon>Bacillati</taxon>
        <taxon>Actinomycetota</taxon>
        <taxon>Actinomycetes</taxon>
        <taxon>Mycobacteriales</taxon>
        <taxon>Gordoniaceae</taxon>
        <taxon>Gordonia</taxon>
    </lineage>
</organism>
<comment type="similarity">
    <text evidence="1">Belongs to the LysR transcriptional regulatory family.</text>
</comment>
<dbReference type="PANTHER" id="PTHR30346:SF0">
    <property type="entry name" value="HCA OPERON TRANSCRIPTIONAL ACTIVATOR HCAR"/>
    <property type="match status" value="1"/>
</dbReference>
<dbReference type="InterPro" id="IPR036388">
    <property type="entry name" value="WH-like_DNA-bd_sf"/>
</dbReference>
<dbReference type="Proteomes" id="UP000271469">
    <property type="component" value="Chromosome"/>
</dbReference>
<accession>A0A3G8JJT4</accession>
<dbReference type="GO" id="GO:0003700">
    <property type="term" value="F:DNA-binding transcription factor activity"/>
    <property type="evidence" value="ECO:0007669"/>
    <property type="project" value="InterPro"/>
</dbReference>
<name>A0A3G8JJT4_9ACTN</name>
<dbReference type="GO" id="GO:0003677">
    <property type="term" value="F:DNA binding"/>
    <property type="evidence" value="ECO:0007669"/>
    <property type="project" value="UniProtKB-KW"/>
</dbReference>
<feature type="domain" description="HTH lysR-type" evidence="7">
    <location>
        <begin position="9"/>
        <end position="66"/>
    </location>
</feature>
<evidence type="ECO:0000313" key="9">
    <source>
        <dbReference type="Proteomes" id="UP000271469"/>
    </source>
</evidence>
<dbReference type="SUPFAM" id="SSF53850">
    <property type="entry name" value="Periplasmic binding protein-like II"/>
    <property type="match status" value="1"/>
</dbReference>
<keyword evidence="9" id="KW-1185">Reference proteome</keyword>
<dbReference type="Pfam" id="PF03466">
    <property type="entry name" value="LysR_substrate"/>
    <property type="match status" value="1"/>
</dbReference>
<evidence type="ECO:0000256" key="1">
    <source>
        <dbReference type="ARBA" id="ARBA00009437"/>
    </source>
</evidence>
<keyword evidence="5" id="KW-0804">Transcription</keyword>
<dbReference type="PANTHER" id="PTHR30346">
    <property type="entry name" value="TRANSCRIPTIONAL DUAL REGULATOR HCAR-RELATED"/>
    <property type="match status" value="1"/>
</dbReference>
<dbReference type="FunFam" id="1.10.10.10:FF:000001">
    <property type="entry name" value="LysR family transcriptional regulator"/>
    <property type="match status" value="1"/>
</dbReference>
<dbReference type="KEGG" id="gom:D7316_01056"/>